<dbReference type="GeneTree" id="ENSGT00940000158569"/>
<dbReference type="PROSITE" id="PS50948">
    <property type="entry name" value="PAN"/>
    <property type="match status" value="3"/>
</dbReference>
<dbReference type="SMART" id="SM00223">
    <property type="entry name" value="APPLE"/>
    <property type="match status" value="4"/>
</dbReference>
<dbReference type="PANTHER" id="PTHR33946">
    <property type="match status" value="1"/>
</dbReference>
<dbReference type="PROSITE" id="PS00495">
    <property type="entry name" value="APPLE"/>
    <property type="match status" value="1"/>
</dbReference>
<feature type="domain" description="Apple" evidence="4">
    <location>
        <begin position="113"/>
        <end position="196"/>
    </location>
</feature>
<evidence type="ECO:0000256" key="1">
    <source>
        <dbReference type="ARBA" id="ARBA00022737"/>
    </source>
</evidence>
<dbReference type="AlphaFoldDB" id="A0A3Q3GB54"/>
<evidence type="ECO:0000313" key="6">
    <source>
        <dbReference type="Proteomes" id="UP000261660"/>
    </source>
</evidence>
<dbReference type="Pfam" id="PF14295">
    <property type="entry name" value="PAN_4"/>
    <property type="match status" value="2"/>
</dbReference>
<dbReference type="PRINTS" id="PR00005">
    <property type="entry name" value="APPLEDOMAIN"/>
</dbReference>
<dbReference type="PANTHER" id="PTHR33946:SF4">
    <property type="entry name" value="COAGULATION FACTOR XI"/>
    <property type="match status" value="1"/>
</dbReference>
<evidence type="ECO:0000259" key="4">
    <source>
        <dbReference type="PROSITE" id="PS50948"/>
    </source>
</evidence>
<feature type="domain" description="Apple" evidence="4">
    <location>
        <begin position="18"/>
        <end position="106"/>
    </location>
</feature>
<keyword evidence="6" id="KW-1185">Reference proteome</keyword>
<dbReference type="GO" id="GO:0005576">
    <property type="term" value="C:extracellular region"/>
    <property type="evidence" value="ECO:0007669"/>
    <property type="project" value="InterPro"/>
</dbReference>
<accession>A0A3Q3GB54</accession>
<dbReference type="Proteomes" id="UP000261660">
    <property type="component" value="Unplaced"/>
</dbReference>
<evidence type="ECO:0000313" key="5">
    <source>
        <dbReference type="Ensembl" id="ENSLBEP00000030406.1"/>
    </source>
</evidence>
<dbReference type="SUPFAM" id="SSF57414">
    <property type="entry name" value="Hairpin loop containing domain-like"/>
    <property type="match status" value="3"/>
</dbReference>
<dbReference type="Ensembl" id="ENSLBET00000031786.1">
    <property type="protein sequence ID" value="ENSLBEP00000030378.1"/>
    <property type="gene ID" value="ENSLBEG00000022917.1"/>
</dbReference>
<organism evidence="5 6">
    <name type="scientific">Labrus bergylta</name>
    <name type="common">ballan wrasse</name>
    <dbReference type="NCBI Taxonomy" id="56723"/>
    <lineage>
        <taxon>Eukaryota</taxon>
        <taxon>Metazoa</taxon>
        <taxon>Chordata</taxon>
        <taxon>Craniata</taxon>
        <taxon>Vertebrata</taxon>
        <taxon>Euteleostomi</taxon>
        <taxon>Actinopterygii</taxon>
        <taxon>Neopterygii</taxon>
        <taxon>Teleostei</taxon>
        <taxon>Neoteleostei</taxon>
        <taxon>Acanthomorphata</taxon>
        <taxon>Eupercaria</taxon>
        <taxon>Labriformes</taxon>
        <taxon>Labridae</taxon>
        <taxon>Labrus</taxon>
    </lineage>
</organism>
<keyword evidence="2" id="KW-1015">Disulfide bond</keyword>
<keyword evidence="3" id="KW-0732">Signal</keyword>
<proteinExistence type="predicted"/>
<keyword evidence="1" id="KW-0677">Repeat</keyword>
<evidence type="ECO:0000256" key="3">
    <source>
        <dbReference type="SAM" id="SignalP"/>
    </source>
</evidence>
<dbReference type="Gene3D" id="3.50.4.10">
    <property type="entry name" value="Hepatocyte Growth Factor"/>
    <property type="match status" value="4"/>
</dbReference>
<feature type="chain" id="PRO_5044598665" evidence="3">
    <location>
        <begin position="21"/>
        <end position="387"/>
    </location>
</feature>
<dbReference type="InterPro" id="IPR000177">
    <property type="entry name" value="Apple"/>
</dbReference>
<feature type="signal peptide" evidence="3">
    <location>
        <begin position="1"/>
        <end position="20"/>
    </location>
</feature>
<feature type="domain" description="Apple" evidence="4">
    <location>
        <begin position="206"/>
        <end position="280"/>
    </location>
</feature>
<dbReference type="GO" id="GO:0006508">
    <property type="term" value="P:proteolysis"/>
    <property type="evidence" value="ECO:0007669"/>
    <property type="project" value="InterPro"/>
</dbReference>
<sequence length="387" mass="43794">MMRTYLILLGLLSLCGLCFSSECNAEFQENEDFPGTDIQHLYSPDAEHCQHLCTQHPSCQFFTFIRSDWTRDNRHFYCYLKSTPSGVPNKRAPLLGVTSGFSLKPCNPVPQPCLSKVYQNVDFFGADYQTLFTADYESCQRACTQDPSCQFFTFMNNVFTSETIRYKCHLKFSWTIPRPPLVLGQTGVVSGFSHKTQMGLNFDTACQGKLFQNTAIPGNSLQALPASSAEHCRMLCSAHPSCTFFAFTRESFTCNLKSNVNEMVTVAKAGVTSGLPERFCQLDNSWIKEALEDVDFQGSDIGFEYMDDAKTCQRKCSEDANCQFYAYASERVSNPDYWRRCYFKRVITMPAPPKVVKLANVVSGFTLKNCRRALHTYSCLNQIKITV</sequence>
<dbReference type="InterPro" id="IPR003609">
    <property type="entry name" value="Pan_app"/>
</dbReference>
<protein>
    <submittedName>
        <fullName evidence="5">Coagulation factor XI-like</fullName>
    </submittedName>
</protein>
<dbReference type="CDD" id="cd01100">
    <property type="entry name" value="APPLE_Factor_XI_like"/>
    <property type="match status" value="3"/>
</dbReference>
<dbReference type="Pfam" id="PF00024">
    <property type="entry name" value="PAN_1"/>
    <property type="match status" value="2"/>
</dbReference>
<dbReference type="Ensembl" id="ENSLBET00000031814.1">
    <property type="protein sequence ID" value="ENSLBEP00000030406.1"/>
    <property type="gene ID" value="ENSLBEG00000022917.1"/>
</dbReference>
<reference evidence="5" key="1">
    <citation type="submission" date="2025-05" db="UniProtKB">
        <authorList>
            <consortium name="Ensembl"/>
        </authorList>
    </citation>
    <scope>IDENTIFICATION</scope>
</reference>
<evidence type="ECO:0000256" key="2">
    <source>
        <dbReference type="ARBA" id="ARBA00023157"/>
    </source>
</evidence>
<name>A0A3Q3GB54_9LABR</name>